<evidence type="ECO:0000313" key="9">
    <source>
        <dbReference type="EMBL" id="EQA98678.1"/>
    </source>
</evidence>
<keyword evidence="7" id="KW-0472">Membrane</keyword>
<comment type="similarity">
    <text evidence="2">Belongs to the ABC transporter superfamily.</text>
</comment>
<dbReference type="PANTHER" id="PTHR43297">
    <property type="entry name" value="OLIGOPEPTIDE TRANSPORT ATP-BINDING PROTEIN APPD"/>
    <property type="match status" value="1"/>
</dbReference>
<dbReference type="InterPro" id="IPR050388">
    <property type="entry name" value="ABC_Ni/Peptide_Import"/>
</dbReference>
<keyword evidence="10" id="KW-1185">Reference proteome</keyword>
<feature type="domain" description="ABC transporter" evidence="8">
    <location>
        <begin position="348"/>
        <end position="586"/>
    </location>
</feature>
<comment type="subcellular location">
    <subcellularLocation>
        <location evidence="1">Cell inner membrane</location>
        <topology evidence="1">Peripheral membrane protein</topology>
    </subcellularLocation>
</comment>
<dbReference type="InterPro" id="IPR017871">
    <property type="entry name" value="ABC_transporter-like_CS"/>
</dbReference>
<evidence type="ECO:0000256" key="2">
    <source>
        <dbReference type="ARBA" id="ARBA00005417"/>
    </source>
</evidence>
<evidence type="ECO:0000256" key="6">
    <source>
        <dbReference type="ARBA" id="ARBA00022840"/>
    </source>
</evidence>
<dbReference type="FunFam" id="3.40.50.300:FF:000016">
    <property type="entry name" value="Oligopeptide ABC transporter ATP-binding component"/>
    <property type="match status" value="1"/>
</dbReference>
<evidence type="ECO:0000259" key="8">
    <source>
        <dbReference type="PROSITE" id="PS50893"/>
    </source>
</evidence>
<evidence type="ECO:0000313" key="10">
    <source>
        <dbReference type="Proteomes" id="UP000015525"/>
    </source>
</evidence>
<feature type="domain" description="ABC transporter" evidence="8">
    <location>
        <begin position="14"/>
        <end position="262"/>
    </location>
</feature>
<dbReference type="GO" id="GO:0015833">
    <property type="term" value="P:peptide transport"/>
    <property type="evidence" value="ECO:0007669"/>
    <property type="project" value="InterPro"/>
</dbReference>
<reference evidence="9 10" key="1">
    <citation type="journal article" date="2013" name="Genome Announc.">
        <title>Draft Genome Sequence of Sphingobium quisquiliarum Strain P25T, a Novel Hexachlorocyclohexane (HCH)-Degrading Bacterium Isolated from an HCH Dumpsite.</title>
        <authorList>
            <person name="Kumar Singh A."/>
            <person name="Sangwan N."/>
            <person name="Sharma A."/>
            <person name="Gupta V."/>
            <person name="Khurana J.P."/>
            <person name="Lal R."/>
        </authorList>
    </citation>
    <scope>NUCLEOTIDE SEQUENCE [LARGE SCALE GENOMIC DNA]</scope>
    <source>
        <strain evidence="9 10">P25</strain>
    </source>
</reference>
<dbReference type="Pfam" id="PF00005">
    <property type="entry name" value="ABC_tran"/>
    <property type="match status" value="2"/>
</dbReference>
<dbReference type="InterPro" id="IPR027417">
    <property type="entry name" value="P-loop_NTPase"/>
</dbReference>
<dbReference type="NCBIfam" id="TIGR01727">
    <property type="entry name" value="oligo_HPY"/>
    <property type="match status" value="1"/>
</dbReference>
<gene>
    <name evidence="9" type="ORF">L288_20230</name>
</gene>
<dbReference type="EMBL" id="ATHO01000170">
    <property type="protein sequence ID" value="EQA98678.1"/>
    <property type="molecule type" value="Genomic_DNA"/>
</dbReference>
<sequence length="594" mass="63178">MNIVTFPSSATALLEVRDLHVHLADGTPIVSGISLSVAPGQILGLVGESGSGKSTIGSALLGHVRPGARIVNGSILVEGVDVLSLSGKALQQARGKLIAHVPQDPAATLNPMMRIGGHLHELLEVHEPTLSKAERGERIAAVLSDVGLSASNEFLHRFPHQLSGGQQQRILLALAFLLKPRLIVLDEPTTALDVSTQAQVIQTIASLCKMRQVAAVYVSHDLDIVRHLADTVTVLYAGQIVESASRDTLFAAPAHPYSRGLLAAAPDIFTRHQLAPIPGQAPAPADRPMGCSFGPRCASATPACAAAPPPAKDVAPLHRVACFHPSSGPLVRPEAQVRSGLSASPILLEVNDLSASYGDAPIFTGLRLALPSGRCSALVGESGSGKTTLARALAGLGQHVEGSMRFDGGPLPIDNWQRSMEQRRRIQYIFQNPYRALNPRRTIGQTLTAVIRHFFGLGPKDAERRAAAVLQRVALPSGHLHRYPRDLSGGERQRVAIARALACEPDVLICDEITSALDVSVQAAILDLLRSLQGDGLTVLFVTHDLAVVRAIADNVLVLRHGRIIEQGEVDDVLDAPKENYTRQLMASSRHDAA</sequence>
<protein>
    <recommendedName>
        <fullName evidence="8">ABC transporter domain-containing protein</fullName>
    </recommendedName>
</protein>
<dbReference type="InterPro" id="IPR003439">
    <property type="entry name" value="ABC_transporter-like_ATP-bd"/>
</dbReference>
<dbReference type="InterPro" id="IPR013563">
    <property type="entry name" value="Oligopep_ABC_C"/>
</dbReference>
<dbReference type="GO" id="GO:0005886">
    <property type="term" value="C:plasma membrane"/>
    <property type="evidence" value="ECO:0007669"/>
    <property type="project" value="UniProtKB-SubCell"/>
</dbReference>
<accession>T0HM80</accession>
<evidence type="ECO:0000256" key="3">
    <source>
        <dbReference type="ARBA" id="ARBA00022448"/>
    </source>
</evidence>
<proteinExistence type="inferred from homology"/>
<dbReference type="NCBIfam" id="NF008453">
    <property type="entry name" value="PRK11308.1"/>
    <property type="match status" value="2"/>
</dbReference>
<keyword evidence="3" id="KW-0813">Transport</keyword>
<evidence type="ECO:0000256" key="7">
    <source>
        <dbReference type="ARBA" id="ARBA00023136"/>
    </source>
</evidence>
<dbReference type="Proteomes" id="UP000015525">
    <property type="component" value="Unassembled WGS sequence"/>
</dbReference>
<organism evidence="9 10">
    <name type="scientific">Sphingobium quisquiliarum P25</name>
    <dbReference type="NCBI Taxonomy" id="1329909"/>
    <lineage>
        <taxon>Bacteria</taxon>
        <taxon>Pseudomonadati</taxon>
        <taxon>Pseudomonadota</taxon>
        <taxon>Alphaproteobacteria</taxon>
        <taxon>Sphingomonadales</taxon>
        <taxon>Sphingomonadaceae</taxon>
        <taxon>Sphingobium</taxon>
    </lineage>
</organism>
<dbReference type="CDD" id="cd03257">
    <property type="entry name" value="ABC_NikE_OppD_transporters"/>
    <property type="match status" value="2"/>
</dbReference>
<dbReference type="PATRIC" id="fig|1329909.3.peg.3894"/>
<evidence type="ECO:0000256" key="5">
    <source>
        <dbReference type="ARBA" id="ARBA00022741"/>
    </source>
</evidence>
<dbReference type="SMART" id="SM00382">
    <property type="entry name" value="AAA"/>
    <property type="match status" value="2"/>
</dbReference>
<dbReference type="PROSITE" id="PS50893">
    <property type="entry name" value="ABC_TRANSPORTER_2"/>
    <property type="match status" value="2"/>
</dbReference>
<keyword evidence="4" id="KW-1003">Cell membrane</keyword>
<dbReference type="AlphaFoldDB" id="T0HM80"/>
<dbReference type="Pfam" id="PF08352">
    <property type="entry name" value="oligo_HPY"/>
    <property type="match status" value="1"/>
</dbReference>
<comment type="caution">
    <text evidence="9">The sequence shown here is derived from an EMBL/GenBank/DDBJ whole genome shotgun (WGS) entry which is preliminary data.</text>
</comment>
<keyword evidence="5" id="KW-0547">Nucleotide-binding</keyword>
<dbReference type="GO" id="GO:0005524">
    <property type="term" value="F:ATP binding"/>
    <property type="evidence" value="ECO:0007669"/>
    <property type="project" value="UniProtKB-KW"/>
</dbReference>
<dbReference type="PANTHER" id="PTHR43297:SF2">
    <property type="entry name" value="DIPEPTIDE TRANSPORT ATP-BINDING PROTEIN DPPD"/>
    <property type="match status" value="1"/>
</dbReference>
<keyword evidence="6" id="KW-0067">ATP-binding</keyword>
<dbReference type="Gene3D" id="3.40.50.300">
    <property type="entry name" value="P-loop containing nucleotide triphosphate hydrolases"/>
    <property type="match status" value="2"/>
</dbReference>
<evidence type="ECO:0000256" key="1">
    <source>
        <dbReference type="ARBA" id="ARBA00004417"/>
    </source>
</evidence>
<evidence type="ECO:0000256" key="4">
    <source>
        <dbReference type="ARBA" id="ARBA00022475"/>
    </source>
</evidence>
<dbReference type="PROSITE" id="PS00211">
    <property type="entry name" value="ABC_TRANSPORTER_1"/>
    <property type="match status" value="2"/>
</dbReference>
<dbReference type="GO" id="GO:0055085">
    <property type="term" value="P:transmembrane transport"/>
    <property type="evidence" value="ECO:0007669"/>
    <property type="project" value="UniProtKB-ARBA"/>
</dbReference>
<dbReference type="GO" id="GO:0016887">
    <property type="term" value="F:ATP hydrolysis activity"/>
    <property type="evidence" value="ECO:0007669"/>
    <property type="project" value="InterPro"/>
</dbReference>
<dbReference type="InterPro" id="IPR003593">
    <property type="entry name" value="AAA+_ATPase"/>
</dbReference>
<dbReference type="SUPFAM" id="SSF52540">
    <property type="entry name" value="P-loop containing nucleoside triphosphate hydrolases"/>
    <property type="match status" value="2"/>
</dbReference>
<name>T0HM80_9SPHN</name>